<dbReference type="RefSeq" id="WP_002998882.1">
    <property type="nucleotide sequence ID" value="NZ_AOHC02000021.1"/>
</dbReference>
<evidence type="ECO:0000256" key="2">
    <source>
        <dbReference type="ARBA" id="ARBA00006472"/>
    </source>
</evidence>
<evidence type="ECO:0000256" key="4">
    <source>
        <dbReference type="ARBA" id="ARBA00023239"/>
    </source>
</evidence>
<dbReference type="PANTHER" id="PTHR12599:SF0">
    <property type="entry name" value="PTERIN-4-ALPHA-CARBINOLAMINE DEHYDRATASE"/>
    <property type="match status" value="1"/>
</dbReference>
<dbReference type="AlphaFoldDB" id="N1WE49"/>
<gene>
    <name evidence="5" type="primary">phhB</name>
    <name evidence="5" type="ORF">LEP1GSC060_3870</name>
</gene>
<accession>N1WE49</accession>
<proteinExistence type="inferred from homology"/>
<dbReference type="OrthoDB" id="9800108at2"/>
<dbReference type="Proteomes" id="UP000012313">
    <property type="component" value="Unassembled WGS sequence"/>
</dbReference>
<sequence>MNESELKNLRERIPSGWEIKFRENVPFLFKTFSFQTYLAGVEFVNALANVAERLNHHPDLFLSYRKVAVEIFTHSKNTITDLDLRFAEEAEKVFKY</sequence>
<comment type="caution">
    <text evidence="5">The sequence shown here is derived from an EMBL/GenBank/DDBJ whole genome shotgun (WGS) entry which is preliminary data.</text>
</comment>
<dbReference type="CDD" id="cd00488">
    <property type="entry name" value="PCD_DCoH"/>
    <property type="match status" value="1"/>
</dbReference>
<dbReference type="InterPro" id="IPR001533">
    <property type="entry name" value="Pterin_deHydtase"/>
</dbReference>
<dbReference type="EC" id="4.2.1.96" evidence="3"/>
<dbReference type="SUPFAM" id="SSF55248">
    <property type="entry name" value="PCD-like"/>
    <property type="match status" value="1"/>
</dbReference>
<evidence type="ECO:0000313" key="5">
    <source>
        <dbReference type="EMBL" id="EMY78506.1"/>
    </source>
</evidence>
<name>N1WE49_9LEPT</name>
<dbReference type="EMBL" id="AOHC02000021">
    <property type="protein sequence ID" value="EMY78506.1"/>
    <property type="molecule type" value="Genomic_DNA"/>
</dbReference>
<comment type="similarity">
    <text evidence="2">Belongs to the pterin-4-alpha-carbinolamine dehydratase family.</text>
</comment>
<dbReference type="Pfam" id="PF01329">
    <property type="entry name" value="Pterin_4a"/>
    <property type="match status" value="1"/>
</dbReference>
<dbReference type="GO" id="GO:0008124">
    <property type="term" value="F:4-alpha-hydroxytetrahydrobiopterin dehydratase activity"/>
    <property type="evidence" value="ECO:0007669"/>
    <property type="project" value="UniProtKB-EC"/>
</dbReference>
<evidence type="ECO:0000313" key="6">
    <source>
        <dbReference type="Proteomes" id="UP000012313"/>
    </source>
</evidence>
<dbReference type="Gene3D" id="3.30.1360.20">
    <property type="entry name" value="Transcriptional coactivator/pterin dehydratase"/>
    <property type="match status" value="1"/>
</dbReference>
<comment type="catalytic activity">
    <reaction evidence="1">
        <text>(4aS,6R)-4a-hydroxy-L-erythro-5,6,7,8-tetrahydrobiopterin = (6R)-L-erythro-6,7-dihydrobiopterin + H2O</text>
        <dbReference type="Rhea" id="RHEA:11920"/>
        <dbReference type="ChEBI" id="CHEBI:15377"/>
        <dbReference type="ChEBI" id="CHEBI:15642"/>
        <dbReference type="ChEBI" id="CHEBI:43120"/>
        <dbReference type="EC" id="4.2.1.96"/>
    </reaction>
</comment>
<evidence type="ECO:0000256" key="1">
    <source>
        <dbReference type="ARBA" id="ARBA00001554"/>
    </source>
</evidence>
<dbReference type="PANTHER" id="PTHR12599">
    <property type="entry name" value="PTERIN-4-ALPHA-CARBINOLAMINE DEHYDRATASE"/>
    <property type="match status" value="1"/>
</dbReference>
<keyword evidence="4 5" id="KW-0456">Lyase</keyword>
<evidence type="ECO:0000256" key="3">
    <source>
        <dbReference type="ARBA" id="ARBA00013252"/>
    </source>
</evidence>
<dbReference type="STRING" id="1218598.LEP1GSC060_3870"/>
<reference evidence="5" key="1">
    <citation type="submission" date="2013-03" db="EMBL/GenBank/DDBJ databases">
        <authorList>
            <person name="Harkins D.M."/>
            <person name="Durkin A.S."/>
            <person name="Brinkac L.M."/>
            <person name="Haft D.H."/>
            <person name="Selengut J.D."/>
            <person name="Sanka R."/>
            <person name="DePew J."/>
            <person name="Purushe J."/>
            <person name="Hartskeerl R.A."/>
            <person name="Ahmed A."/>
            <person name="van der Linden H."/>
            <person name="Goris M.G.A."/>
            <person name="Vinetz J.M."/>
            <person name="Sutton G.G."/>
            <person name="Nierman W.C."/>
            <person name="Fouts D.E."/>
        </authorList>
    </citation>
    <scope>NUCLEOTIDE SEQUENCE [LARGE SCALE GENOMIC DNA]</scope>
    <source>
        <strain evidence="5">ICFT</strain>
    </source>
</reference>
<keyword evidence="6" id="KW-1185">Reference proteome</keyword>
<dbReference type="GO" id="GO:0006729">
    <property type="term" value="P:tetrahydrobiopterin biosynthetic process"/>
    <property type="evidence" value="ECO:0007669"/>
    <property type="project" value="InterPro"/>
</dbReference>
<protein>
    <recommendedName>
        <fullName evidence="3">4a-hydroxytetrahydrobiopterin dehydratase</fullName>
        <ecNumber evidence="3">4.2.1.96</ecNumber>
    </recommendedName>
</protein>
<organism evidence="5 6">
    <name type="scientific">Leptospira weilii serovar Ranarum str. ICFT</name>
    <dbReference type="NCBI Taxonomy" id="1218598"/>
    <lineage>
        <taxon>Bacteria</taxon>
        <taxon>Pseudomonadati</taxon>
        <taxon>Spirochaetota</taxon>
        <taxon>Spirochaetia</taxon>
        <taxon>Leptospirales</taxon>
        <taxon>Leptospiraceae</taxon>
        <taxon>Leptospira</taxon>
    </lineage>
</organism>
<dbReference type="InterPro" id="IPR036428">
    <property type="entry name" value="PCD_sf"/>
</dbReference>